<keyword evidence="16" id="KW-1185">Reference proteome</keyword>
<evidence type="ECO:0000256" key="9">
    <source>
        <dbReference type="ARBA" id="ARBA00023136"/>
    </source>
</evidence>
<evidence type="ECO:0000256" key="8">
    <source>
        <dbReference type="ARBA" id="ARBA00022989"/>
    </source>
</evidence>
<dbReference type="SMART" id="SM00825">
    <property type="entry name" value="PKS_KS"/>
    <property type="match status" value="1"/>
</dbReference>
<keyword evidence="5" id="KW-0997">Cell inner membrane</keyword>
<organism evidence="15 16">
    <name type="scientific">Paracidobacterium acidisoli</name>
    <dbReference type="NCBI Taxonomy" id="2303751"/>
    <lineage>
        <taxon>Bacteria</taxon>
        <taxon>Pseudomonadati</taxon>
        <taxon>Acidobacteriota</taxon>
        <taxon>Terriglobia</taxon>
        <taxon>Terriglobales</taxon>
        <taxon>Acidobacteriaceae</taxon>
        <taxon>Paracidobacterium</taxon>
    </lineage>
</organism>
<evidence type="ECO:0000256" key="3">
    <source>
        <dbReference type="ARBA" id="ARBA00022458"/>
    </source>
</evidence>
<dbReference type="GO" id="GO:0006633">
    <property type="term" value="P:fatty acid biosynthetic process"/>
    <property type="evidence" value="ECO:0007669"/>
    <property type="project" value="InterPro"/>
</dbReference>
<dbReference type="PROSITE" id="PS52004">
    <property type="entry name" value="KS3_2"/>
    <property type="match status" value="1"/>
</dbReference>
<keyword evidence="6 13" id="KW-0808">Transferase</keyword>
<keyword evidence="9" id="KW-0472">Membrane</keyword>
<sequence length="403" mass="42169">MHRVVVTGTGVISAIGGNTAGFWRALLAGTSAIREILSVDASQIRFRNGAEVRNYVPEEHFEAKDIAFMDRFAQFAVLAAREAVSDADIEWTPDLRETTAVITGSCLGGRAAEESGYWELFHNGKTRVQPLTIPLSMSNAGASHICMQFHIEGPAYTISTACASSSHAIGQAFWMVRSGAAPMAIAGGSEAPFFLGGLKAWEAMRVISKDTCRPFSAERSGMVLGEGAAMLVLETLDAALARGARPIAEIVGFGMSADASHITQPLAAGPARAMRLALRDSGLAPEQIGYINAHGTATEANDRIETAAIRSTFGSHVGKLAVSSTKSMHGHALGAAGALEAVASVLSLRHGMLPPTVNFLTPDPACDLDVIPNHARAAAIEACLSNSFAFGGLNAVLAFKALP</sequence>
<proteinExistence type="inferred from homology"/>
<dbReference type="Pfam" id="PF00109">
    <property type="entry name" value="ketoacyl-synt"/>
    <property type="match status" value="1"/>
</dbReference>
<comment type="similarity">
    <text evidence="2 13">Belongs to the thiolase-like superfamily. Beta-ketoacyl-ACP synthases family.</text>
</comment>
<gene>
    <name evidence="15" type="ORF">D0Y96_10770</name>
</gene>
<dbReference type="GO" id="GO:0004315">
    <property type="term" value="F:3-oxoacyl-[acyl-carrier-protein] synthase activity"/>
    <property type="evidence" value="ECO:0007669"/>
    <property type="project" value="InterPro"/>
</dbReference>
<evidence type="ECO:0000256" key="13">
    <source>
        <dbReference type="RuleBase" id="RU003694"/>
    </source>
</evidence>
<dbReference type="InterPro" id="IPR018201">
    <property type="entry name" value="Ketoacyl_synth_AS"/>
</dbReference>
<evidence type="ECO:0000256" key="11">
    <source>
        <dbReference type="ARBA" id="ARBA00039445"/>
    </source>
</evidence>
<dbReference type="RefSeq" id="WP_117299540.1">
    <property type="nucleotide sequence ID" value="NZ_QVQT02000003.1"/>
</dbReference>
<keyword evidence="7" id="KW-0812">Transmembrane</keyword>
<evidence type="ECO:0000259" key="14">
    <source>
        <dbReference type="PROSITE" id="PS52004"/>
    </source>
</evidence>
<evidence type="ECO:0000256" key="12">
    <source>
        <dbReference type="ARBA" id="ARBA00041756"/>
    </source>
</evidence>
<protein>
    <recommendedName>
        <fullName evidence="11">Nodulation protein E</fullName>
    </recommendedName>
    <alternativeName>
        <fullName evidence="12">Host-specificity of nodulation protein B</fullName>
    </alternativeName>
</protein>
<evidence type="ECO:0000256" key="5">
    <source>
        <dbReference type="ARBA" id="ARBA00022519"/>
    </source>
</evidence>
<keyword evidence="8" id="KW-1133">Transmembrane helix</keyword>
<reference evidence="15 16" key="1">
    <citation type="submission" date="2018-08" db="EMBL/GenBank/DDBJ databases">
        <title>Acidipila sp. 4G-K13, an acidobacterium isolated from forest soil.</title>
        <authorList>
            <person name="Gao Z.-H."/>
            <person name="Qiu L.-H."/>
        </authorList>
    </citation>
    <scope>NUCLEOTIDE SEQUENCE [LARGE SCALE GENOMIC DNA]</scope>
    <source>
        <strain evidence="15 16">4G-K13</strain>
    </source>
</reference>
<dbReference type="NCBIfam" id="NF005589">
    <property type="entry name" value="PRK07314.1"/>
    <property type="match status" value="1"/>
</dbReference>
<evidence type="ECO:0000313" key="16">
    <source>
        <dbReference type="Proteomes" id="UP000264702"/>
    </source>
</evidence>
<comment type="caution">
    <text evidence="15">The sequence shown here is derived from an EMBL/GenBank/DDBJ whole genome shotgun (WGS) entry which is preliminary data.</text>
</comment>
<name>A0A372IQD1_9BACT</name>
<feature type="domain" description="Ketosynthase family 3 (KS3)" evidence="14">
    <location>
        <begin position="1"/>
        <end position="401"/>
    </location>
</feature>
<evidence type="ECO:0000256" key="4">
    <source>
        <dbReference type="ARBA" id="ARBA00022475"/>
    </source>
</evidence>
<comment type="subcellular location">
    <subcellularLocation>
        <location evidence="1">Cell inner membrane</location>
    </subcellularLocation>
</comment>
<dbReference type="PANTHER" id="PTHR11712">
    <property type="entry name" value="POLYKETIDE SYNTHASE-RELATED"/>
    <property type="match status" value="1"/>
</dbReference>
<dbReference type="InterPro" id="IPR000794">
    <property type="entry name" value="Beta-ketoacyl_synthase"/>
</dbReference>
<dbReference type="InterPro" id="IPR020841">
    <property type="entry name" value="PKS_Beta-ketoAc_synthase_dom"/>
</dbReference>
<dbReference type="CDD" id="cd00834">
    <property type="entry name" value="KAS_I_II"/>
    <property type="match status" value="1"/>
</dbReference>
<dbReference type="OrthoDB" id="9808669at2"/>
<dbReference type="EMBL" id="QVQT01000003">
    <property type="protein sequence ID" value="RFU17162.1"/>
    <property type="molecule type" value="Genomic_DNA"/>
</dbReference>
<comment type="function">
    <text evidence="10">Proposed to synthesize NOD factor fatty acyl chain. Involved in the synthesis of a highly unsaturated fatty acid moiety, which forms part of a lipo-oligosaccharide that is responsible for host specificity.</text>
</comment>
<dbReference type="InterPro" id="IPR014031">
    <property type="entry name" value="Ketoacyl_synth_C"/>
</dbReference>
<evidence type="ECO:0000256" key="1">
    <source>
        <dbReference type="ARBA" id="ARBA00004533"/>
    </source>
</evidence>
<dbReference type="GO" id="GO:0005886">
    <property type="term" value="C:plasma membrane"/>
    <property type="evidence" value="ECO:0007669"/>
    <property type="project" value="UniProtKB-SubCell"/>
</dbReference>
<dbReference type="Pfam" id="PF02801">
    <property type="entry name" value="Ketoacyl-synt_C"/>
    <property type="match status" value="1"/>
</dbReference>
<evidence type="ECO:0000256" key="10">
    <source>
        <dbReference type="ARBA" id="ARBA00037576"/>
    </source>
</evidence>
<dbReference type="SUPFAM" id="SSF53901">
    <property type="entry name" value="Thiolase-like"/>
    <property type="match status" value="2"/>
</dbReference>
<keyword evidence="4" id="KW-1003">Cell membrane</keyword>
<dbReference type="InterPro" id="IPR016039">
    <property type="entry name" value="Thiolase-like"/>
</dbReference>
<evidence type="ECO:0000256" key="7">
    <source>
        <dbReference type="ARBA" id="ARBA00022692"/>
    </source>
</evidence>
<dbReference type="AlphaFoldDB" id="A0A372IQD1"/>
<dbReference type="InterPro" id="IPR014030">
    <property type="entry name" value="Ketoacyl_synth_N"/>
</dbReference>
<evidence type="ECO:0000313" key="15">
    <source>
        <dbReference type="EMBL" id="RFU17162.1"/>
    </source>
</evidence>
<keyword evidence="3" id="KW-0536">Nodulation</keyword>
<dbReference type="Gene3D" id="3.40.47.10">
    <property type="match status" value="2"/>
</dbReference>
<evidence type="ECO:0000256" key="2">
    <source>
        <dbReference type="ARBA" id="ARBA00008467"/>
    </source>
</evidence>
<dbReference type="PROSITE" id="PS00606">
    <property type="entry name" value="KS3_1"/>
    <property type="match status" value="1"/>
</dbReference>
<dbReference type="PANTHER" id="PTHR11712:SF352">
    <property type="entry name" value="3-OXOACYL-[ACYL-CARRIER-PROTEIN] SYNTHASE"/>
    <property type="match status" value="1"/>
</dbReference>
<dbReference type="Proteomes" id="UP000264702">
    <property type="component" value="Unassembled WGS sequence"/>
</dbReference>
<accession>A0A372IQD1</accession>
<evidence type="ECO:0000256" key="6">
    <source>
        <dbReference type="ARBA" id="ARBA00022679"/>
    </source>
</evidence>